<sequence length="100" mass="11268">MTRDKDPKPPRQGCMDCYTKVVTHLSPLWTPPVVPDNAALQLPIQASWEVLEGRVGEVGDLRKVAEKVTLAETRILDLENTVRNLSKEMAETRVLNKDIM</sequence>
<protein>
    <submittedName>
        <fullName evidence="2">Uncharacterized protein</fullName>
    </submittedName>
</protein>
<evidence type="ECO:0000313" key="3">
    <source>
        <dbReference type="Proteomes" id="UP001066276"/>
    </source>
</evidence>
<gene>
    <name evidence="2" type="ORF">NDU88_005785</name>
</gene>
<dbReference type="Proteomes" id="UP001066276">
    <property type="component" value="Chromosome 5"/>
</dbReference>
<dbReference type="EMBL" id="JANPWB010000009">
    <property type="protein sequence ID" value="KAJ1153013.1"/>
    <property type="molecule type" value="Genomic_DNA"/>
</dbReference>
<name>A0AAV7RPZ5_PLEWA</name>
<organism evidence="2 3">
    <name type="scientific">Pleurodeles waltl</name>
    <name type="common">Iberian ribbed newt</name>
    <dbReference type="NCBI Taxonomy" id="8319"/>
    <lineage>
        <taxon>Eukaryota</taxon>
        <taxon>Metazoa</taxon>
        <taxon>Chordata</taxon>
        <taxon>Craniata</taxon>
        <taxon>Vertebrata</taxon>
        <taxon>Euteleostomi</taxon>
        <taxon>Amphibia</taxon>
        <taxon>Batrachia</taxon>
        <taxon>Caudata</taxon>
        <taxon>Salamandroidea</taxon>
        <taxon>Salamandridae</taxon>
        <taxon>Pleurodelinae</taxon>
        <taxon>Pleurodeles</taxon>
    </lineage>
</organism>
<feature type="coiled-coil region" evidence="1">
    <location>
        <begin position="61"/>
        <end position="95"/>
    </location>
</feature>
<accession>A0AAV7RPZ5</accession>
<reference evidence="2" key="1">
    <citation type="journal article" date="2022" name="bioRxiv">
        <title>Sequencing and chromosome-scale assembly of the giantPleurodeles waltlgenome.</title>
        <authorList>
            <person name="Brown T."/>
            <person name="Elewa A."/>
            <person name="Iarovenko S."/>
            <person name="Subramanian E."/>
            <person name="Araus A.J."/>
            <person name="Petzold A."/>
            <person name="Susuki M."/>
            <person name="Suzuki K.-i.T."/>
            <person name="Hayashi T."/>
            <person name="Toyoda A."/>
            <person name="Oliveira C."/>
            <person name="Osipova E."/>
            <person name="Leigh N.D."/>
            <person name="Simon A."/>
            <person name="Yun M.H."/>
        </authorList>
    </citation>
    <scope>NUCLEOTIDE SEQUENCE</scope>
    <source>
        <strain evidence="2">20211129_DDA</strain>
        <tissue evidence="2">Liver</tissue>
    </source>
</reference>
<keyword evidence="3" id="KW-1185">Reference proteome</keyword>
<comment type="caution">
    <text evidence="2">The sequence shown here is derived from an EMBL/GenBank/DDBJ whole genome shotgun (WGS) entry which is preliminary data.</text>
</comment>
<keyword evidence="1" id="KW-0175">Coiled coil</keyword>
<proteinExistence type="predicted"/>
<evidence type="ECO:0000256" key="1">
    <source>
        <dbReference type="SAM" id="Coils"/>
    </source>
</evidence>
<evidence type="ECO:0000313" key="2">
    <source>
        <dbReference type="EMBL" id="KAJ1153013.1"/>
    </source>
</evidence>
<dbReference type="AlphaFoldDB" id="A0AAV7RPZ5"/>